<name>A0ABU1VTN8_9GAMM</name>
<proteinExistence type="predicted"/>
<dbReference type="NCBIfam" id="TIGR00229">
    <property type="entry name" value="sensory_box"/>
    <property type="match status" value="1"/>
</dbReference>
<gene>
    <name evidence="2" type="ORF">J2W69_000006</name>
</gene>
<accession>A0ABU1VTN8</accession>
<reference evidence="2 3" key="1">
    <citation type="submission" date="2023-07" db="EMBL/GenBank/DDBJ databases">
        <title>Sorghum-associated microbial communities from plants grown in Nebraska, USA.</title>
        <authorList>
            <person name="Schachtman D."/>
        </authorList>
    </citation>
    <scope>NUCLEOTIDE SEQUENCE [LARGE SCALE GENOMIC DNA]</scope>
    <source>
        <strain evidence="2 3">4138</strain>
    </source>
</reference>
<sequence>MSDFNHPHEDFTSLRQQANERIKNGTAKCSDTVAASAEALAVLYQLSNEPDTAVDGLKLLHELQTYQVELDMQLEQLQANELESSHELNCYRMFFEMAPTGCMLLRTDGVIMDCNLAAARLFGTVTAQLLGQPVDSLLNNESKAQLRAALARLQSGDTSLNKILTTSPAQQGQQSLELNISLSPDRRAIMMMVNDDEPKLPS</sequence>
<dbReference type="RefSeq" id="WP_310273284.1">
    <property type="nucleotide sequence ID" value="NZ_JAVDWR010000001.1"/>
</dbReference>
<dbReference type="InterPro" id="IPR000014">
    <property type="entry name" value="PAS"/>
</dbReference>
<dbReference type="Gene3D" id="3.30.450.20">
    <property type="entry name" value="PAS domain"/>
    <property type="match status" value="1"/>
</dbReference>
<protein>
    <submittedName>
        <fullName evidence="2">PAS domain S-box-containing protein</fullName>
    </submittedName>
</protein>
<evidence type="ECO:0000313" key="3">
    <source>
        <dbReference type="Proteomes" id="UP001257909"/>
    </source>
</evidence>
<dbReference type="Proteomes" id="UP001257909">
    <property type="component" value="Unassembled WGS sequence"/>
</dbReference>
<dbReference type="InterPro" id="IPR013656">
    <property type="entry name" value="PAS_4"/>
</dbReference>
<dbReference type="EMBL" id="JAVDWR010000001">
    <property type="protein sequence ID" value="MDR7119091.1"/>
    <property type="molecule type" value="Genomic_DNA"/>
</dbReference>
<dbReference type="InterPro" id="IPR035965">
    <property type="entry name" value="PAS-like_dom_sf"/>
</dbReference>
<feature type="domain" description="PAS" evidence="1">
    <location>
        <begin position="87"/>
        <end position="157"/>
    </location>
</feature>
<dbReference type="SUPFAM" id="SSF55785">
    <property type="entry name" value="PYP-like sensor domain (PAS domain)"/>
    <property type="match status" value="1"/>
</dbReference>
<keyword evidence="3" id="KW-1185">Reference proteome</keyword>
<evidence type="ECO:0000259" key="1">
    <source>
        <dbReference type="PROSITE" id="PS50112"/>
    </source>
</evidence>
<dbReference type="Pfam" id="PF08448">
    <property type="entry name" value="PAS_4"/>
    <property type="match status" value="1"/>
</dbReference>
<organism evidence="2 3">
    <name type="scientific">Rheinheimera soli</name>
    <dbReference type="NCBI Taxonomy" id="443616"/>
    <lineage>
        <taxon>Bacteria</taxon>
        <taxon>Pseudomonadati</taxon>
        <taxon>Pseudomonadota</taxon>
        <taxon>Gammaproteobacteria</taxon>
        <taxon>Chromatiales</taxon>
        <taxon>Chromatiaceae</taxon>
        <taxon>Rheinheimera</taxon>
    </lineage>
</organism>
<dbReference type="PROSITE" id="PS50112">
    <property type="entry name" value="PAS"/>
    <property type="match status" value="1"/>
</dbReference>
<comment type="caution">
    <text evidence="2">The sequence shown here is derived from an EMBL/GenBank/DDBJ whole genome shotgun (WGS) entry which is preliminary data.</text>
</comment>
<dbReference type="CDD" id="cd00130">
    <property type="entry name" value="PAS"/>
    <property type="match status" value="1"/>
</dbReference>
<evidence type="ECO:0000313" key="2">
    <source>
        <dbReference type="EMBL" id="MDR7119091.1"/>
    </source>
</evidence>
<dbReference type="SMART" id="SM00091">
    <property type="entry name" value="PAS"/>
    <property type="match status" value="1"/>
</dbReference>